<comment type="caution">
    <text evidence="1">The sequence shown here is derived from an EMBL/GenBank/DDBJ whole genome shotgun (WGS) entry which is preliminary data.</text>
</comment>
<evidence type="ECO:0000313" key="1">
    <source>
        <dbReference type="EMBL" id="PCE30157.1"/>
    </source>
</evidence>
<proteinExistence type="predicted"/>
<dbReference type="Proteomes" id="UP000217994">
    <property type="component" value="Unassembled WGS sequence"/>
</dbReference>
<protein>
    <submittedName>
        <fullName evidence="1">Uncharacterized protein</fullName>
    </submittedName>
</protein>
<name>A0A2A4FAW1_9BURK</name>
<gene>
    <name evidence="1" type="ORF">BZL54_22155</name>
</gene>
<dbReference type="EMBL" id="MTZU01000069">
    <property type="protein sequence ID" value="PCE30157.1"/>
    <property type="molecule type" value="Genomic_DNA"/>
</dbReference>
<organism evidence="1 2">
    <name type="scientific">Burkholderia ubonensis subsp. mesacidophila</name>
    <dbReference type="NCBI Taxonomy" id="265293"/>
    <lineage>
        <taxon>Bacteria</taxon>
        <taxon>Pseudomonadati</taxon>
        <taxon>Pseudomonadota</taxon>
        <taxon>Betaproteobacteria</taxon>
        <taxon>Burkholderiales</taxon>
        <taxon>Burkholderiaceae</taxon>
        <taxon>Burkholderia</taxon>
        <taxon>Burkholderia cepacia complex</taxon>
    </lineage>
</organism>
<sequence length="78" mass="8632">MWISVVQQCMGARDNRRRASRTEIAQADAMLPVNGKLASKHQHSFLSSALKADQRTSGRIVQLPRYAPMDVVLPIDAA</sequence>
<dbReference type="GeneID" id="69001466"/>
<evidence type="ECO:0000313" key="2">
    <source>
        <dbReference type="Proteomes" id="UP000217994"/>
    </source>
</evidence>
<reference evidence="1 2" key="1">
    <citation type="submission" date="2017-01" db="EMBL/GenBank/DDBJ databases">
        <title>Whole-Genome Shotgun Sequencing of Two beta-Proteobacterial Species in Search of the Bulgecin Biosynthetic Cluster.</title>
        <authorList>
            <person name="Horsman M.E."/>
            <person name="Marous D.R."/>
            <person name="Li R."/>
            <person name="Oliver R.A."/>
            <person name="Byun B."/>
            <person name="Emrich S.J."/>
            <person name="Boggess B."/>
            <person name="Townsend C.A."/>
            <person name="Mobashery S."/>
        </authorList>
    </citation>
    <scope>NUCLEOTIDE SEQUENCE [LARGE SCALE GENOMIC DNA]</scope>
    <source>
        <strain evidence="1 2">ATCC 31433</strain>
    </source>
</reference>
<dbReference type="RefSeq" id="WP_133118031.1">
    <property type="nucleotide sequence ID" value="NZ_CP020738.1"/>
</dbReference>
<accession>A0A2A4FAW1</accession>
<dbReference type="AlphaFoldDB" id="A0A2A4FAW1"/>